<name>A0A4R0S184_9APHY</name>
<dbReference type="InterPro" id="IPR000014">
    <property type="entry name" value="PAS"/>
</dbReference>
<dbReference type="SMART" id="SM00401">
    <property type="entry name" value="ZnF_GATA"/>
    <property type="match status" value="1"/>
</dbReference>
<dbReference type="PANTHER" id="PTHR45658">
    <property type="entry name" value="GATA TRANSCRIPTION FACTOR"/>
    <property type="match status" value="1"/>
</dbReference>
<dbReference type="Pfam" id="PF00989">
    <property type="entry name" value="PAS"/>
    <property type="match status" value="1"/>
</dbReference>
<dbReference type="InterPro" id="IPR051140">
    <property type="entry name" value="GATA_TF"/>
</dbReference>
<dbReference type="CDD" id="cd00202">
    <property type="entry name" value="ZnF_GATA"/>
    <property type="match status" value="1"/>
</dbReference>
<evidence type="ECO:0000313" key="8">
    <source>
        <dbReference type="EMBL" id="TCD70958.1"/>
    </source>
</evidence>
<organism evidence="8 9">
    <name type="scientific">Steccherinum ochraceum</name>
    <dbReference type="NCBI Taxonomy" id="92696"/>
    <lineage>
        <taxon>Eukaryota</taxon>
        <taxon>Fungi</taxon>
        <taxon>Dikarya</taxon>
        <taxon>Basidiomycota</taxon>
        <taxon>Agaricomycotina</taxon>
        <taxon>Agaricomycetes</taxon>
        <taxon>Polyporales</taxon>
        <taxon>Steccherinaceae</taxon>
        <taxon>Steccherinum</taxon>
    </lineage>
</organism>
<dbReference type="STRING" id="92696.A0A4R0S184"/>
<dbReference type="PROSITE" id="PS50112">
    <property type="entry name" value="PAS"/>
    <property type="match status" value="1"/>
</dbReference>
<dbReference type="GO" id="GO:0006355">
    <property type="term" value="P:regulation of DNA-templated transcription"/>
    <property type="evidence" value="ECO:0007669"/>
    <property type="project" value="InterPro"/>
</dbReference>
<dbReference type="EMBL" id="RWJN01000012">
    <property type="protein sequence ID" value="TCD70958.1"/>
    <property type="molecule type" value="Genomic_DNA"/>
</dbReference>
<keyword evidence="8" id="KW-0675">Receptor</keyword>
<feature type="region of interest" description="Disordered" evidence="5">
    <location>
        <begin position="1"/>
        <end position="49"/>
    </location>
</feature>
<sequence>MPASSSKQHSRFIEPPSSSSGPSNNQPTTSASTSSQSTTTSNGGASSKNIPVFEFTKRKRWADLLVTELSEAIILVLSPTGKIWYCGAAVAELLGWKDEDVVDREFTEYVNHDDVGPFQSTFQRSIHHRSELLTYARLRCKPTAASLTQDFQASAKSPVKEVLFELKGYPHFVPDAGAVAECKCFFIMAKPYPSRNTAMLNTFLELKMENQRLEERVAHLRSLAEAKDSSPTSTPVTATSTHTFPATSFPPTSSSFPLTQQSPQSGFGNMAALPEPTSFYSGSYEELLPSPGTVRFENMFAGQQGRTQVQTQPPPQSASTAEDDEASAKKKLKKTYGLEQYVCVTCGRTDSPEWRKGPNGPKTLCNACGLRWAKTVKTKRDAANAANTAAASGSGIGGGGADV</sequence>
<keyword evidence="3" id="KW-0862">Zinc</keyword>
<dbReference type="InterPro" id="IPR035965">
    <property type="entry name" value="PAS-like_dom_sf"/>
</dbReference>
<evidence type="ECO:0000256" key="4">
    <source>
        <dbReference type="PROSITE-ProRule" id="PRU00094"/>
    </source>
</evidence>
<evidence type="ECO:0000313" key="9">
    <source>
        <dbReference type="Proteomes" id="UP000292702"/>
    </source>
</evidence>
<comment type="caution">
    <text evidence="8">The sequence shown here is derived from an EMBL/GenBank/DDBJ whole genome shotgun (WGS) entry which is preliminary data.</text>
</comment>
<proteinExistence type="predicted"/>
<dbReference type="SUPFAM" id="SSF57716">
    <property type="entry name" value="Glucocorticoid receptor-like (DNA-binding domain)"/>
    <property type="match status" value="1"/>
</dbReference>
<feature type="domain" description="GATA-type" evidence="7">
    <location>
        <begin position="343"/>
        <end position="370"/>
    </location>
</feature>
<dbReference type="CDD" id="cd00130">
    <property type="entry name" value="PAS"/>
    <property type="match status" value="1"/>
</dbReference>
<dbReference type="AlphaFoldDB" id="A0A4R0S184"/>
<dbReference type="SMART" id="SM00091">
    <property type="entry name" value="PAS"/>
    <property type="match status" value="1"/>
</dbReference>
<dbReference type="Proteomes" id="UP000292702">
    <property type="component" value="Unassembled WGS sequence"/>
</dbReference>
<evidence type="ECO:0000256" key="2">
    <source>
        <dbReference type="ARBA" id="ARBA00022771"/>
    </source>
</evidence>
<feature type="region of interest" description="Disordered" evidence="5">
    <location>
        <begin position="223"/>
        <end position="271"/>
    </location>
</feature>
<dbReference type="OrthoDB" id="2162994at2759"/>
<dbReference type="InterPro" id="IPR000679">
    <property type="entry name" value="Znf_GATA"/>
</dbReference>
<accession>A0A4R0S184</accession>
<reference evidence="8 9" key="1">
    <citation type="submission" date="2018-11" db="EMBL/GenBank/DDBJ databases">
        <title>Genome assembly of Steccherinum ochraceum LE-BIN_3174, the white-rot fungus of the Steccherinaceae family (The Residual Polyporoid clade, Polyporales, Basidiomycota).</title>
        <authorList>
            <person name="Fedorova T.V."/>
            <person name="Glazunova O.A."/>
            <person name="Landesman E.O."/>
            <person name="Moiseenko K.V."/>
            <person name="Psurtseva N.V."/>
            <person name="Savinova O.S."/>
            <person name="Shakhova N.V."/>
            <person name="Tyazhelova T.V."/>
            <person name="Vasina D.V."/>
        </authorList>
    </citation>
    <scope>NUCLEOTIDE SEQUENCE [LARGE SCALE GENOMIC DNA]</scope>
    <source>
        <strain evidence="8 9">LE-BIN_3174</strain>
    </source>
</reference>
<gene>
    <name evidence="8" type="primary">WC2</name>
    <name evidence="8" type="ORF">EIP91_000865</name>
</gene>
<feature type="compositionally biased region" description="Low complexity" evidence="5">
    <location>
        <begin position="15"/>
        <end position="47"/>
    </location>
</feature>
<keyword evidence="1" id="KW-0479">Metal-binding</keyword>
<keyword evidence="9" id="KW-1185">Reference proteome</keyword>
<dbReference type="GO" id="GO:0043565">
    <property type="term" value="F:sequence-specific DNA binding"/>
    <property type="evidence" value="ECO:0007669"/>
    <property type="project" value="InterPro"/>
</dbReference>
<evidence type="ECO:0000259" key="6">
    <source>
        <dbReference type="PROSITE" id="PS50112"/>
    </source>
</evidence>
<dbReference type="InterPro" id="IPR013088">
    <property type="entry name" value="Znf_NHR/GATA"/>
</dbReference>
<evidence type="ECO:0000256" key="3">
    <source>
        <dbReference type="ARBA" id="ARBA00022833"/>
    </source>
</evidence>
<dbReference type="Gene3D" id="3.30.50.10">
    <property type="entry name" value="Erythroid Transcription Factor GATA-1, subunit A"/>
    <property type="match status" value="1"/>
</dbReference>
<evidence type="ECO:0000256" key="1">
    <source>
        <dbReference type="ARBA" id="ARBA00022723"/>
    </source>
</evidence>
<protein>
    <submittedName>
        <fullName evidence="8">Blue light receptor</fullName>
    </submittedName>
</protein>
<feature type="compositionally biased region" description="Low complexity" evidence="5">
    <location>
        <begin position="229"/>
        <end position="265"/>
    </location>
</feature>
<dbReference type="SUPFAM" id="SSF55785">
    <property type="entry name" value="PYP-like sensor domain (PAS domain)"/>
    <property type="match status" value="1"/>
</dbReference>
<dbReference type="GO" id="GO:0008270">
    <property type="term" value="F:zinc ion binding"/>
    <property type="evidence" value="ECO:0007669"/>
    <property type="project" value="UniProtKB-KW"/>
</dbReference>
<keyword evidence="2 4" id="KW-0863">Zinc-finger</keyword>
<dbReference type="InterPro" id="IPR013767">
    <property type="entry name" value="PAS_fold"/>
</dbReference>
<dbReference type="Gene3D" id="3.30.450.20">
    <property type="entry name" value="PAS domain"/>
    <property type="match status" value="1"/>
</dbReference>
<evidence type="ECO:0000259" key="7">
    <source>
        <dbReference type="PROSITE" id="PS50114"/>
    </source>
</evidence>
<feature type="domain" description="PAS" evidence="6">
    <location>
        <begin position="74"/>
        <end position="129"/>
    </location>
</feature>
<evidence type="ECO:0000256" key="5">
    <source>
        <dbReference type="SAM" id="MobiDB-lite"/>
    </source>
</evidence>
<feature type="region of interest" description="Disordered" evidence="5">
    <location>
        <begin position="304"/>
        <end position="328"/>
    </location>
</feature>
<dbReference type="Pfam" id="PF00320">
    <property type="entry name" value="GATA"/>
    <property type="match status" value="1"/>
</dbReference>
<dbReference type="PANTHER" id="PTHR45658:SF18">
    <property type="entry name" value="PROTEIN GAT2"/>
    <property type="match status" value="1"/>
</dbReference>
<dbReference type="PROSITE" id="PS00344">
    <property type="entry name" value="GATA_ZN_FINGER_1"/>
    <property type="match status" value="1"/>
</dbReference>
<dbReference type="PROSITE" id="PS50114">
    <property type="entry name" value="GATA_ZN_FINGER_2"/>
    <property type="match status" value="1"/>
</dbReference>